<accession>A0ACB9SHI1</accession>
<gene>
    <name evidence="1" type="ORF">MLD38_000069</name>
</gene>
<sequence length="228" mass="24745">MAVDLCSELLGIASPRISFSHDLPPSGIIPVEQAPLRSNSPGSNPSFDFDSCGFDRPASSSADELFLDGKMIPLLEIKKYINHDVGRVPLPLPRKKQGQEEGEKEAGANCSNRNKSFWGGFRRSSSLNSGGSYGRMGLCPLQLLSRSNSTGSAPGPRLNKHLPTRKSFPPRELPPVSNVLGYQKPPVRKHGNIGPGHNTVRVDPVLNVGPGNLFGLRSVFGRDKRKRK</sequence>
<dbReference type="EMBL" id="CM042880">
    <property type="protein sequence ID" value="KAI4387652.1"/>
    <property type="molecule type" value="Genomic_DNA"/>
</dbReference>
<evidence type="ECO:0000313" key="1">
    <source>
        <dbReference type="EMBL" id="KAI4387652.1"/>
    </source>
</evidence>
<keyword evidence="2" id="KW-1185">Reference proteome</keyword>
<name>A0ACB9SHI1_9MYRT</name>
<reference evidence="2" key="1">
    <citation type="journal article" date="2023" name="Front. Plant Sci.">
        <title>Chromosomal-level genome assembly of Melastoma candidum provides insights into trichome evolution.</title>
        <authorList>
            <person name="Zhong Y."/>
            <person name="Wu W."/>
            <person name="Sun C."/>
            <person name="Zou P."/>
            <person name="Liu Y."/>
            <person name="Dai S."/>
            <person name="Zhou R."/>
        </authorList>
    </citation>
    <scope>NUCLEOTIDE SEQUENCE [LARGE SCALE GENOMIC DNA]</scope>
</reference>
<protein>
    <submittedName>
        <fullName evidence="1">Uncharacterized protein</fullName>
    </submittedName>
</protein>
<proteinExistence type="predicted"/>
<comment type="caution">
    <text evidence="1">The sequence shown here is derived from an EMBL/GenBank/DDBJ whole genome shotgun (WGS) entry which is preliminary data.</text>
</comment>
<dbReference type="Proteomes" id="UP001057402">
    <property type="component" value="Chromosome 1"/>
</dbReference>
<organism evidence="1 2">
    <name type="scientific">Melastoma candidum</name>
    <dbReference type="NCBI Taxonomy" id="119954"/>
    <lineage>
        <taxon>Eukaryota</taxon>
        <taxon>Viridiplantae</taxon>
        <taxon>Streptophyta</taxon>
        <taxon>Embryophyta</taxon>
        <taxon>Tracheophyta</taxon>
        <taxon>Spermatophyta</taxon>
        <taxon>Magnoliopsida</taxon>
        <taxon>eudicotyledons</taxon>
        <taxon>Gunneridae</taxon>
        <taxon>Pentapetalae</taxon>
        <taxon>rosids</taxon>
        <taxon>malvids</taxon>
        <taxon>Myrtales</taxon>
        <taxon>Melastomataceae</taxon>
        <taxon>Melastomatoideae</taxon>
        <taxon>Melastomateae</taxon>
        <taxon>Melastoma</taxon>
    </lineage>
</organism>
<evidence type="ECO:0000313" key="2">
    <source>
        <dbReference type="Proteomes" id="UP001057402"/>
    </source>
</evidence>